<dbReference type="InterPro" id="IPR036390">
    <property type="entry name" value="WH_DNA-bd_sf"/>
</dbReference>
<comment type="similarity">
    <text evidence="1">Belongs to the ROK (NagC/XylR) family.</text>
</comment>
<dbReference type="AlphaFoldDB" id="A0A0P6XQZ2"/>
<dbReference type="Gene3D" id="3.30.420.40">
    <property type="match status" value="2"/>
</dbReference>
<sequence>MFIQLIRRFDGSSKEELVDYTGYSRSKVNRVIQSLLDKRIIVETGKSKNTGGRRAVIFSLNGQLGLVAGVYVGATSIDLVLTDLSGRWLARSSEVAFVKDGPYKTLDRISEIIGQMVSSNGYTNEDVIGMGIGVPGPVDFSLGSLISPTIMPGWDKFPVVPYIHQAFPKAYVVVDNDVNMMAVGELIKGVGKGVKNLIFAKIGTGIGAGIICEGKIYRGTYGCAGDIAHICVDKNGPICVCGNTGCLEALAGGPAIANQGVKAIQEGRQTVLSEYYKRNNGSLTSIDIGNAAREGDAVAIEIIRNSGRIIGEVIAGLVNFFNPGMIIIGGGVSKLGNLFLSSIRQSILKRSLPLATRDLSILFSDLGDDAGVIGAVSMAMDMMFAAYADAPLV</sequence>
<protein>
    <recommendedName>
        <fullName evidence="4">ROK family transcriptional regulator</fullName>
    </recommendedName>
</protein>
<organism evidence="2 3">
    <name type="scientific">Ornatilinea apprima</name>
    <dbReference type="NCBI Taxonomy" id="1134406"/>
    <lineage>
        <taxon>Bacteria</taxon>
        <taxon>Bacillati</taxon>
        <taxon>Chloroflexota</taxon>
        <taxon>Anaerolineae</taxon>
        <taxon>Anaerolineales</taxon>
        <taxon>Anaerolineaceae</taxon>
        <taxon>Ornatilinea</taxon>
    </lineage>
</organism>
<dbReference type="InterPro" id="IPR000600">
    <property type="entry name" value="ROK"/>
</dbReference>
<reference evidence="2 3" key="1">
    <citation type="submission" date="2015-07" db="EMBL/GenBank/DDBJ databases">
        <title>Genome sequence of Ornatilinea apprima DSM 23815.</title>
        <authorList>
            <person name="Hemp J."/>
            <person name="Ward L.M."/>
            <person name="Pace L.A."/>
            <person name="Fischer W.W."/>
        </authorList>
    </citation>
    <scope>NUCLEOTIDE SEQUENCE [LARGE SCALE GENOMIC DNA]</scope>
    <source>
        <strain evidence="2 3">P3M-1</strain>
    </source>
</reference>
<dbReference type="InterPro" id="IPR043129">
    <property type="entry name" value="ATPase_NBD"/>
</dbReference>
<proteinExistence type="inferred from homology"/>
<dbReference type="STRING" id="1134406.ADN00_04200"/>
<accession>A0A0P6XQZ2</accession>
<dbReference type="Gene3D" id="1.10.10.10">
    <property type="entry name" value="Winged helix-like DNA-binding domain superfamily/Winged helix DNA-binding domain"/>
    <property type="match status" value="1"/>
</dbReference>
<dbReference type="EMBL" id="LGCL01000015">
    <property type="protein sequence ID" value="KPL79238.1"/>
    <property type="molecule type" value="Genomic_DNA"/>
</dbReference>
<dbReference type="PANTHER" id="PTHR18964:SF173">
    <property type="entry name" value="GLUCOKINASE"/>
    <property type="match status" value="1"/>
</dbReference>
<dbReference type="SUPFAM" id="SSF53067">
    <property type="entry name" value="Actin-like ATPase domain"/>
    <property type="match status" value="1"/>
</dbReference>
<keyword evidence="3" id="KW-1185">Reference proteome</keyword>
<dbReference type="Proteomes" id="UP000050417">
    <property type="component" value="Unassembled WGS sequence"/>
</dbReference>
<evidence type="ECO:0000256" key="1">
    <source>
        <dbReference type="ARBA" id="ARBA00006479"/>
    </source>
</evidence>
<dbReference type="PANTHER" id="PTHR18964">
    <property type="entry name" value="ROK (REPRESSOR, ORF, KINASE) FAMILY"/>
    <property type="match status" value="1"/>
</dbReference>
<comment type="caution">
    <text evidence="2">The sequence shown here is derived from an EMBL/GenBank/DDBJ whole genome shotgun (WGS) entry which is preliminary data.</text>
</comment>
<evidence type="ECO:0008006" key="4">
    <source>
        <dbReference type="Google" id="ProtNLM"/>
    </source>
</evidence>
<evidence type="ECO:0000313" key="2">
    <source>
        <dbReference type="EMBL" id="KPL79238.1"/>
    </source>
</evidence>
<dbReference type="InterPro" id="IPR036388">
    <property type="entry name" value="WH-like_DNA-bd_sf"/>
</dbReference>
<dbReference type="Pfam" id="PF00480">
    <property type="entry name" value="ROK"/>
    <property type="match status" value="1"/>
</dbReference>
<name>A0A0P6XQZ2_9CHLR</name>
<evidence type="ECO:0000313" key="3">
    <source>
        <dbReference type="Proteomes" id="UP000050417"/>
    </source>
</evidence>
<gene>
    <name evidence="2" type="ORF">ADN00_04200</name>
</gene>
<dbReference type="SUPFAM" id="SSF46785">
    <property type="entry name" value="Winged helix' DNA-binding domain"/>
    <property type="match status" value="1"/>
</dbReference>